<dbReference type="SUPFAM" id="SSF56747">
    <property type="entry name" value="Prim-pol domain"/>
    <property type="match status" value="1"/>
</dbReference>
<dbReference type="InterPro" id="IPR015330">
    <property type="entry name" value="DNA_primase/pol_bifunc_N"/>
</dbReference>
<protein>
    <submittedName>
        <fullName evidence="2">Bifunctional DNA primase/polymerase</fullName>
    </submittedName>
</protein>
<reference evidence="3" key="1">
    <citation type="journal article" date="2019" name="Int. J. Syst. Evol. Microbiol.">
        <title>The Global Catalogue of Microorganisms (GCM) 10K type strain sequencing project: providing services to taxonomists for standard genome sequencing and annotation.</title>
        <authorList>
            <consortium name="The Broad Institute Genomics Platform"/>
            <consortium name="The Broad Institute Genome Sequencing Center for Infectious Disease"/>
            <person name="Wu L."/>
            <person name="Ma J."/>
        </authorList>
    </citation>
    <scope>NUCLEOTIDE SEQUENCE [LARGE SCALE GENOMIC DNA]</scope>
    <source>
        <strain evidence="3">JCM 30346</strain>
    </source>
</reference>
<dbReference type="RefSeq" id="WP_380755961.1">
    <property type="nucleotide sequence ID" value="NZ_JBHSRF010000032.1"/>
</dbReference>
<dbReference type="CDD" id="cd04859">
    <property type="entry name" value="Prim_Pol"/>
    <property type="match status" value="1"/>
</dbReference>
<evidence type="ECO:0000313" key="2">
    <source>
        <dbReference type="EMBL" id="MFC6083699.1"/>
    </source>
</evidence>
<organism evidence="2 3">
    <name type="scientific">Sphaerisporangium aureirubrum</name>
    <dbReference type="NCBI Taxonomy" id="1544736"/>
    <lineage>
        <taxon>Bacteria</taxon>
        <taxon>Bacillati</taxon>
        <taxon>Actinomycetota</taxon>
        <taxon>Actinomycetes</taxon>
        <taxon>Streptosporangiales</taxon>
        <taxon>Streptosporangiaceae</taxon>
        <taxon>Sphaerisporangium</taxon>
    </lineage>
</organism>
<evidence type="ECO:0000313" key="3">
    <source>
        <dbReference type="Proteomes" id="UP001596137"/>
    </source>
</evidence>
<sequence length="323" mass="33688">MTAAHLATPRDARAYLAAYALAAAARGWHVFPITPRGKYPLKNTRAWEATATTDPETITATWARAPYNIGIATGPSALIVIDLDQPKPDQTPPPRWDLPGITNGADVLAALCRQAGQSMPPDTFTVTTRRGGTHLYYAIPPGHPLGNTAGDKGRGLGWLIDTRASGGYVVGPGSYVALPDGAGSYTVTNPAPAAPLPGWLADRLTALPEPTALSTGDFLATLPAHRLTRYGEAALRGEIDRVATARPGTRNPALNLAAWKLGKLIASGALPRHLAEQGLQAAAETAYAAGDPDSPSEIRAVITAGINAGINALPAHPSHLRAR</sequence>
<name>A0ABW1NM03_9ACTN</name>
<proteinExistence type="predicted"/>
<dbReference type="EMBL" id="JBHSRF010000032">
    <property type="protein sequence ID" value="MFC6083699.1"/>
    <property type="molecule type" value="Genomic_DNA"/>
</dbReference>
<gene>
    <name evidence="2" type="ORF">ACFP1K_21210</name>
</gene>
<dbReference type="Proteomes" id="UP001596137">
    <property type="component" value="Unassembled WGS sequence"/>
</dbReference>
<feature type="domain" description="DNA primase/polymerase bifunctional N-terminal" evidence="1">
    <location>
        <begin position="20"/>
        <end position="200"/>
    </location>
</feature>
<comment type="caution">
    <text evidence="2">The sequence shown here is derived from an EMBL/GenBank/DDBJ whole genome shotgun (WGS) entry which is preliminary data.</text>
</comment>
<dbReference type="Pfam" id="PF09250">
    <property type="entry name" value="Prim-Pol"/>
    <property type="match status" value="1"/>
</dbReference>
<dbReference type="SMART" id="SM00943">
    <property type="entry name" value="Prim-Pol"/>
    <property type="match status" value="1"/>
</dbReference>
<accession>A0ABW1NM03</accession>
<keyword evidence="3" id="KW-1185">Reference proteome</keyword>
<evidence type="ECO:0000259" key="1">
    <source>
        <dbReference type="SMART" id="SM00943"/>
    </source>
</evidence>